<dbReference type="Proteomes" id="UP000632138">
    <property type="component" value="Unassembled WGS sequence"/>
</dbReference>
<dbReference type="PANTHER" id="PTHR12526:SF572">
    <property type="entry name" value="BLL5144 PROTEIN"/>
    <property type="match status" value="1"/>
</dbReference>
<dbReference type="RefSeq" id="WP_203383254.1">
    <property type="nucleotide sequence ID" value="NZ_JAENHP010000029.1"/>
</dbReference>
<dbReference type="PANTHER" id="PTHR12526">
    <property type="entry name" value="GLYCOSYLTRANSFERASE"/>
    <property type="match status" value="1"/>
</dbReference>
<proteinExistence type="predicted"/>
<dbReference type="InterPro" id="IPR028098">
    <property type="entry name" value="Glyco_trans_4-like_N"/>
</dbReference>
<dbReference type="EMBL" id="JAENHP010000029">
    <property type="protein sequence ID" value="MBM2622904.1"/>
    <property type="molecule type" value="Genomic_DNA"/>
</dbReference>
<keyword evidence="5" id="KW-1185">Reference proteome</keyword>
<organism evidence="4 5">
    <name type="scientific">Paractinoplanes ovalisporus</name>
    <dbReference type="NCBI Taxonomy" id="2810368"/>
    <lineage>
        <taxon>Bacteria</taxon>
        <taxon>Bacillati</taxon>
        <taxon>Actinomycetota</taxon>
        <taxon>Actinomycetes</taxon>
        <taxon>Micromonosporales</taxon>
        <taxon>Micromonosporaceae</taxon>
        <taxon>Paractinoplanes</taxon>
    </lineage>
</organism>
<dbReference type="Pfam" id="PF13439">
    <property type="entry name" value="Glyco_transf_4"/>
    <property type="match status" value="1"/>
</dbReference>
<comment type="caution">
    <text evidence="4">The sequence shown here is derived from an EMBL/GenBank/DDBJ whole genome shotgun (WGS) entry which is preliminary data.</text>
</comment>
<reference evidence="4 5" key="1">
    <citation type="submission" date="2021-01" db="EMBL/GenBank/DDBJ databases">
        <title>Actinoplanes sp. nov. LDG1-06 isolated from lichen.</title>
        <authorList>
            <person name="Saeng-In P."/>
            <person name="Phongsopitanun W."/>
            <person name="Kanchanasin P."/>
            <person name="Yuki M."/>
            <person name="Kudo T."/>
            <person name="Ohkuma M."/>
            <person name="Tanasupawat S."/>
        </authorList>
    </citation>
    <scope>NUCLEOTIDE SEQUENCE [LARGE SCALE GENOMIC DNA]</scope>
    <source>
        <strain evidence="4 5">LDG1-06</strain>
    </source>
</reference>
<sequence>MPATYGFLSTYPPTQCGLATFNAALATHLTNGGPSGVVRLLAGDSVSGGIELDKAAPRTVHTWHTDTPGGWPAAANALNRYDVAIVQHEYGIYPGDAGNEVLPLLRALKVPSIVVLHTVLSTPDPLQRQVLERIAATADAVVTMTDTARQRLTAGYDVDPRKISVIPHGAGSRGTGPSEDHDRPHLLSWGLLGPGKGIEWALRALALLGDLDPAPVYTVAGRTHPKVLEQFGDVYRDSLKELAASLGVTGAVRWEDAYLEEDDLTRLIRSADVVVLPYDSTEQVTSGVLIEAVGAGIPVVATEFPHAVELLADGPGLLVPHQDPEAMASAIRHALAEPALSVGLTGLAGGPTLRWPAVAARYQALAARLIAARSPLAASVPA</sequence>
<protein>
    <submittedName>
        <fullName evidence="4">Glycosyltransferase</fullName>
    </submittedName>
</protein>
<dbReference type="Pfam" id="PF13692">
    <property type="entry name" value="Glyco_trans_1_4"/>
    <property type="match status" value="1"/>
</dbReference>
<evidence type="ECO:0000256" key="1">
    <source>
        <dbReference type="ARBA" id="ARBA00022676"/>
    </source>
</evidence>
<name>A0ABS2ASP9_9ACTN</name>
<dbReference type="Gene3D" id="3.40.50.2000">
    <property type="entry name" value="Glycogen Phosphorylase B"/>
    <property type="match status" value="2"/>
</dbReference>
<keyword evidence="2" id="KW-0808">Transferase</keyword>
<evidence type="ECO:0000313" key="4">
    <source>
        <dbReference type="EMBL" id="MBM2622904.1"/>
    </source>
</evidence>
<accession>A0ABS2ASP9</accession>
<feature type="domain" description="Glycosyltransferase subfamily 4-like N-terminal" evidence="3">
    <location>
        <begin position="66"/>
        <end position="169"/>
    </location>
</feature>
<keyword evidence="1" id="KW-0328">Glycosyltransferase</keyword>
<dbReference type="SUPFAM" id="SSF53756">
    <property type="entry name" value="UDP-Glycosyltransferase/glycogen phosphorylase"/>
    <property type="match status" value="1"/>
</dbReference>
<evidence type="ECO:0000256" key="2">
    <source>
        <dbReference type="ARBA" id="ARBA00022679"/>
    </source>
</evidence>
<evidence type="ECO:0000259" key="3">
    <source>
        <dbReference type="Pfam" id="PF13439"/>
    </source>
</evidence>
<gene>
    <name evidence="4" type="ORF">JIG36_46130</name>
</gene>
<evidence type="ECO:0000313" key="5">
    <source>
        <dbReference type="Proteomes" id="UP000632138"/>
    </source>
</evidence>